<organism evidence="4 5">
    <name type="scientific">Cereibacter ovatus</name>
    <dbReference type="NCBI Taxonomy" id="439529"/>
    <lineage>
        <taxon>Bacteria</taxon>
        <taxon>Pseudomonadati</taxon>
        <taxon>Pseudomonadota</taxon>
        <taxon>Alphaproteobacteria</taxon>
        <taxon>Rhodobacterales</taxon>
        <taxon>Paracoccaceae</taxon>
        <taxon>Cereibacter</taxon>
    </lineage>
</organism>
<dbReference type="AlphaFoldDB" id="A0A285CLL0"/>
<gene>
    <name evidence="4" type="ORF">SAMN05878503_10256</name>
</gene>
<sequence>MTKMRLLLIDGDPGYVLALRHVLDLMGFSDPDCTATAREALRLLGRGERFDCIILDLALHGGAAALCRRIRLLPEHAATPILLTVGHEGAPELSEALAAGASDYISRMLDPVELRARLGMAARIADERRRSAELDRRLRGLAAAGFSDPQPVLGVPGMLDLDGFRDQLRLGLRDRTAIAFRIGNAGAIAAEATPQQYQDMLFHVASVILHRLGPQGLLLAHAGHGEFVGLLPDPPPECPHRLAGELAALLADRARIYDRLGVPMPVLQVGKPMRRGFFVRGTPERLLTRARETLRRPAPVPAVAL</sequence>
<dbReference type="PANTHER" id="PTHR44591">
    <property type="entry name" value="STRESS RESPONSE REGULATOR PROTEIN 1"/>
    <property type="match status" value="1"/>
</dbReference>
<feature type="domain" description="Response regulatory" evidence="3">
    <location>
        <begin position="5"/>
        <end position="122"/>
    </location>
</feature>
<dbReference type="PANTHER" id="PTHR44591:SF3">
    <property type="entry name" value="RESPONSE REGULATORY DOMAIN-CONTAINING PROTEIN"/>
    <property type="match status" value="1"/>
</dbReference>
<dbReference type="GO" id="GO:0000160">
    <property type="term" value="P:phosphorelay signal transduction system"/>
    <property type="evidence" value="ECO:0007669"/>
    <property type="project" value="InterPro"/>
</dbReference>
<evidence type="ECO:0000256" key="1">
    <source>
        <dbReference type="ARBA" id="ARBA00022553"/>
    </source>
</evidence>
<accession>A0A285CLL0</accession>
<evidence type="ECO:0000313" key="5">
    <source>
        <dbReference type="Proteomes" id="UP000219467"/>
    </source>
</evidence>
<keyword evidence="5" id="KW-1185">Reference proteome</keyword>
<dbReference type="SMART" id="SM00448">
    <property type="entry name" value="REC"/>
    <property type="match status" value="1"/>
</dbReference>
<dbReference type="SUPFAM" id="SSF52172">
    <property type="entry name" value="CheY-like"/>
    <property type="match status" value="1"/>
</dbReference>
<evidence type="ECO:0000256" key="2">
    <source>
        <dbReference type="PROSITE-ProRule" id="PRU00169"/>
    </source>
</evidence>
<name>A0A285CLL0_9RHOB</name>
<dbReference type="OrthoDB" id="7326651at2"/>
<dbReference type="PROSITE" id="PS50110">
    <property type="entry name" value="RESPONSE_REGULATORY"/>
    <property type="match status" value="1"/>
</dbReference>
<dbReference type="Gene3D" id="3.40.50.2300">
    <property type="match status" value="1"/>
</dbReference>
<dbReference type="InterPro" id="IPR011006">
    <property type="entry name" value="CheY-like_superfamily"/>
</dbReference>
<dbReference type="InterPro" id="IPR050595">
    <property type="entry name" value="Bact_response_regulator"/>
</dbReference>
<keyword evidence="1 2" id="KW-0597">Phosphoprotein</keyword>
<dbReference type="EMBL" id="OAOQ01000002">
    <property type="protein sequence ID" value="SNX68305.1"/>
    <property type="molecule type" value="Genomic_DNA"/>
</dbReference>
<feature type="modified residue" description="4-aspartylphosphate" evidence="2">
    <location>
        <position position="56"/>
    </location>
</feature>
<proteinExistence type="predicted"/>
<evidence type="ECO:0000259" key="3">
    <source>
        <dbReference type="PROSITE" id="PS50110"/>
    </source>
</evidence>
<reference evidence="5" key="1">
    <citation type="submission" date="2017-08" db="EMBL/GenBank/DDBJ databases">
        <authorList>
            <person name="Varghese N."/>
            <person name="Submissions S."/>
        </authorList>
    </citation>
    <scope>NUCLEOTIDE SEQUENCE [LARGE SCALE GENOMIC DNA]</scope>
    <source>
        <strain evidence="5">JA234</strain>
    </source>
</reference>
<dbReference type="InterPro" id="IPR001789">
    <property type="entry name" value="Sig_transdc_resp-reg_receiver"/>
</dbReference>
<dbReference type="Proteomes" id="UP000219467">
    <property type="component" value="Unassembled WGS sequence"/>
</dbReference>
<dbReference type="Pfam" id="PF00072">
    <property type="entry name" value="Response_reg"/>
    <property type="match status" value="1"/>
</dbReference>
<evidence type="ECO:0000313" key="4">
    <source>
        <dbReference type="EMBL" id="SNX68305.1"/>
    </source>
</evidence>
<protein>
    <submittedName>
        <fullName evidence="4">Response regulator receiver domain-containing protein</fullName>
    </submittedName>
</protein>